<organism evidence="1 2">
    <name type="scientific">Hanamia caeni</name>
    <dbReference type="NCBI Taxonomy" id="2294116"/>
    <lineage>
        <taxon>Bacteria</taxon>
        <taxon>Pseudomonadati</taxon>
        <taxon>Bacteroidota</taxon>
        <taxon>Chitinophagia</taxon>
        <taxon>Chitinophagales</taxon>
        <taxon>Chitinophagaceae</taxon>
        <taxon>Hanamia</taxon>
    </lineage>
</organism>
<gene>
    <name evidence="1" type="ORF">EFY79_10045</name>
</gene>
<dbReference type="GO" id="GO:0005524">
    <property type="term" value="F:ATP binding"/>
    <property type="evidence" value="ECO:0007669"/>
    <property type="project" value="UniProtKB-KW"/>
</dbReference>
<dbReference type="SUPFAM" id="SSF63829">
    <property type="entry name" value="Calcium-dependent phosphotriesterase"/>
    <property type="match status" value="1"/>
</dbReference>
<protein>
    <submittedName>
        <fullName evidence="1">ATP-binding protein</fullName>
    </submittedName>
</protein>
<proteinExistence type="predicted"/>
<dbReference type="EMBL" id="RJJR01000007">
    <property type="protein sequence ID" value="RNI36660.1"/>
    <property type="molecule type" value="Genomic_DNA"/>
</dbReference>
<keyword evidence="1" id="KW-0067">ATP-binding</keyword>
<evidence type="ECO:0000313" key="1">
    <source>
        <dbReference type="EMBL" id="RNI36660.1"/>
    </source>
</evidence>
<dbReference type="OrthoDB" id="7675395at2"/>
<sequence length="270" mass="29105">MKCLLIAFFGVLSLSGTCQHKLEKIWETDSIIPVPESVLFDGNILYVSLIDGGGWDADGVGGVGKLSLNGKDFDSKWITGLNAPKGLGKFGNKLYVADISEVVVIDIKNDKIEKKIPIEGASGLNDITVSSKGIVYVSDSKTSTIWKIQNDKASVYLENIKGANGLKAIGNDLLFAQGKDLMKADAKKSVSKIAEVTEGIDGIEPVGNGDYIVTSWVGYIYYVQANGHFETLLDTRSHNKNAADIGYDAAKKIVYVPTFMGKTVAAYKLK</sequence>
<dbReference type="Gene3D" id="2.120.10.30">
    <property type="entry name" value="TolB, C-terminal domain"/>
    <property type="match status" value="1"/>
</dbReference>
<dbReference type="AlphaFoldDB" id="A0A3M9NFV4"/>
<name>A0A3M9NFV4_9BACT</name>
<dbReference type="Proteomes" id="UP000267223">
    <property type="component" value="Unassembled WGS sequence"/>
</dbReference>
<keyword evidence="1" id="KW-0547">Nucleotide-binding</keyword>
<reference evidence="1 2" key="1">
    <citation type="submission" date="2018-11" db="EMBL/GenBank/DDBJ databases">
        <title>Draft genome sequence of Ferruginibacter sp. BO-59.</title>
        <authorList>
            <person name="Im W.T."/>
        </authorList>
    </citation>
    <scope>NUCLEOTIDE SEQUENCE [LARGE SCALE GENOMIC DNA]</scope>
    <source>
        <strain evidence="1 2">BO-59</strain>
    </source>
</reference>
<comment type="caution">
    <text evidence="1">The sequence shown here is derived from an EMBL/GenBank/DDBJ whole genome shotgun (WGS) entry which is preliminary data.</text>
</comment>
<keyword evidence="2" id="KW-1185">Reference proteome</keyword>
<evidence type="ECO:0000313" key="2">
    <source>
        <dbReference type="Proteomes" id="UP000267223"/>
    </source>
</evidence>
<dbReference type="RefSeq" id="WP_123120578.1">
    <property type="nucleotide sequence ID" value="NZ_RJJR01000007.1"/>
</dbReference>
<dbReference type="InterPro" id="IPR011042">
    <property type="entry name" value="6-blade_b-propeller_TolB-like"/>
</dbReference>
<accession>A0A3M9NFV4</accession>